<reference evidence="2 3" key="1">
    <citation type="submission" date="2022-09" db="EMBL/GenBank/DDBJ databases">
        <authorList>
            <person name="Palmer J.M."/>
        </authorList>
    </citation>
    <scope>NUCLEOTIDE SEQUENCE [LARGE SCALE GENOMIC DNA]</scope>
    <source>
        <strain evidence="2 3">DSM 7382</strain>
    </source>
</reference>
<gene>
    <name evidence="2" type="ORF">QCA50_015329</name>
</gene>
<organism evidence="2 3">
    <name type="scientific">Cerrena zonata</name>
    <dbReference type="NCBI Taxonomy" id="2478898"/>
    <lineage>
        <taxon>Eukaryota</taxon>
        <taxon>Fungi</taxon>
        <taxon>Dikarya</taxon>
        <taxon>Basidiomycota</taxon>
        <taxon>Agaricomycotina</taxon>
        <taxon>Agaricomycetes</taxon>
        <taxon>Polyporales</taxon>
        <taxon>Cerrenaceae</taxon>
        <taxon>Cerrena</taxon>
    </lineage>
</organism>
<feature type="compositionally biased region" description="Basic and acidic residues" evidence="1">
    <location>
        <begin position="39"/>
        <end position="49"/>
    </location>
</feature>
<feature type="region of interest" description="Disordered" evidence="1">
    <location>
        <begin position="140"/>
        <end position="204"/>
    </location>
</feature>
<feature type="compositionally biased region" description="Pro residues" evidence="1">
    <location>
        <begin position="140"/>
        <end position="154"/>
    </location>
</feature>
<dbReference type="EMBL" id="JASBNA010000040">
    <property type="protein sequence ID" value="KAK7681596.1"/>
    <property type="molecule type" value="Genomic_DNA"/>
</dbReference>
<sequence length="204" mass="22502">MLTAHHINLADPAYSPSLVRPASPSSSIGTDYGEDETTPEERAKSQEEFKKECEARIMLTAPRPEEEDANKEILLRRPRTQIEEREMHRQVMENLRGAVRKLQEEELYEQIMLRGTQITDVQQPSSNNIDVIMQSIMGPPPGSATTTFPPPPSSFPSSPAFAPSPAHSHTSFFGAASHAGSDVGSPTSSPVKRATRPRKSKGRR</sequence>
<comment type="caution">
    <text evidence="2">The sequence shown here is derived from an EMBL/GenBank/DDBJ whole genome shotgun (WGS) entry which is preliminary data.</text>
</comment>
<accession>A0AAW0FLF4</accession>
<feature type="region of interest" description="Disordered" evidence="1">
    <location>
        <begin position="1"/>
        <end position="49"/>
    </location>
</feature>
<dbReference type="AlphaFoldDB" id="A0AAW0FLF4"/>
<evidence type="ECO:0000313" key="3">
    <source>
        <dbReference type="Proteomes" id="UP001385951"/>
    </source>
</evidence>
<feature type="compositionally biased region" description="Low complexity" evidence="1">
    <location>
        <begin position="155"/>
        <end position="171"/>
    </location>
</feature>
<keyword evidence="3" id="KW-1185">Reference proteome</keyword>
<feature type="compositionally biased region" description="Basic residues" evidence="1">
    <location>
        <begin position="193"/>
        <end position="204"/>
    </location>
</feature>
<dbReference type="Proteomes" id="UP001385951">
    <property type="component" value="Unassembled WGS sequence"/>
</dbReference>
<evidence type="ECO:0000256" key="1">
    <source>
        <dbReference type="SAM" id="MobiDB-lite"/>
    </source>
</evidence>
<proteinExistence type="predicted"/>
<protein>
    <submittedName>
        <fullName evidence="2">Uncharacterized protein</fullName>
    </submittedName>
</protein>
<name>A0AAW0FLF4_9APHY</name>
<evidence type="ECO:0000313" key="2">
    <source>
        <dbReference type="EMBL" id="KAK7681596.1"/>
    </source>
</evidence>